<comment type="cofactor">
    <cofactor evidence="15">
        <name>Zn(2+)</name>
        <dbReference type="ChEBI" id="CHEBI:29105"/>
    </cofactor>
    <text evidence="15">Binds 1 zinc ion per subunit.</text>
</comment>
<evidence type="ECO:0000256" key="5">
    <source>
        <dbReference type="ARBA" id="ARBA00016340"/>
    </source>
</evidence>
<dbReference type="InterPro" id="IPR036265">
    <property type="entry name" value="HIT-like_sf"/>
</dbReference>
<feature type="binding site" description="in other chain" evidence="14">
    <location>
        <position position="168"/>
    </location>
    <ligand>
        <name>UDP-alpha-D-glucose</name>
        <dbReference type="ChEBI" id="CHEBI:58885"/>
        <note>ligand shared between dimeric partners</note>
    </ligand>
</feature>
<keyword evidence="9 15" id="KW-0862">Zinc</keyword>
<comment type="pathway">
    <text evidence="2 16">Carbohydrate metabolism; galactose metabolism.</text>
</comment>
<gene>
    <name evidence="19" type="ORF">FN961_19070</name>
</gene>
<evidence type="ECO:0000259" key="18">
    <source>
        <dbReference type="Pfam" id="PF02744"/>
    </source>
</evidence>
<dbReference type="EC" id="2.7.7.12" evidence="4 12"/>
<evidence type="ECO:0000256" key="13">
    <source>
        <dbReference type="PIRSR" id="PIRSR000808-1"/>
    </source>
</evidence>
<feature type="binding site" description="in other chain" evidence="14">
    <location>
        <position position="59"/>
    </location>
    <ligand>
        <name>UDP-alpha-D-glucose</name>
        <dbReference type="ChEBI" id="CHEBI:58885"/>
        <note>ligand shared between dimeric partners</note>
    </ligand>
</feature>
<feature type="binding site" description="in other chain" evidence="14">
    <location>
        <position position="323"/>
    </location>
    <ligand>
        <name>UDP-alpha-D-glucose</name>
        <dbReference type="ChEBI" id="CHEBI:58885"/>
        <note>ligand shared between dimeric partners</note>
    </ligand>
</feature>
<evidence type="ECO:0000256" key="11">
    <source>
        <dbReference type="ARBA" id="ARBA00023277"/>
    </source>
</evidence>
<dbReference type="FunFam" id="3.30.428.10:FF:000001">
    <property type="entry name" value="Galactose-1-phosphate uridylyltransferase"/>
    <property type="match status" value="1"/>
</dbReference>
<evidence type="ECO:0000313" key="20">
    <source>
        <dbReference type="Proteomes" id="UP000318126"/>
    </source>
</evidence>
<keyword evidence="20" id="KW-1185">Reference proteome</keyword>
<feature type="domain" description="Galactose-1-phosphate uridyl transferase C-terminal" evidence="18">
    <location>
        <begin position="184"/>
        <end position="345"/>
    </location>
</feature>
<feature type="binding site" description="in other chain" evidence="14">
    <location>
        <begin position="75"/>
        <end position="76"/>
    </location>
    <ligand>
        <name>UDP-alpha-D-glucose</name>
        <dbReference type="ChEBI" id="CHEBI:58885"/>
        <note>ligand shared between dimeric partners</note>
    </ligand>
</feature>
<dbReference type="GO" id="GO:0005737">
    <property type="term" value="C:cytoplasm"/>
    <property type="evidence" value="ECO:0007669"/>
    <property type="project" value="TreeGrafter"/>
</dbReference>
<dbReference type="PANTHER" id="PTHR11943">
    <property type="entry name" value="GALACTOSE-1-PHOSPHATE URIDYLYLTRANSFERASE"/>
    <property type="match status" value="1"/>
</dbReference>
<evidence type="ECO:0000313" key="19">
    <source>
        <dbReference type="EMBL" id="TRY12790.1"/>
    </source>
</evidence>
<evidence type="ECO:0000256" key="10">
    <source>
        <dbReference type="ARBA" id="ARBA00023144"/>
    </source>
</evidence>
<feature type="binding site" evidence="14">
    <location>
        <begin position="316"/>
        <end position="317"/>
    </location>
    <ligand>
        <name>UDP-alpha-D-glucose</name>
        <dbReference type="ChEBI" id="CHEBI:58885"/>
        <note>ligand shared between dimeric partners</note>
    </ligand>
</feature>
<keyword evidence="10 16" id="KW-0299">Galactose metabolism</keyword>
<dbReference type="OrthoDB" id="9769064at2"/>
<reference evidence="20" key="1">
    <citation type="submission" date="2019-07" db="EMBL/GenBank/DDBJ databases">
        <title>Shewanella sp. YLB-08 draft genomic sequence.</title>
        <authorList>
            <person name="Yu L."/>
        </authorList>
    </citation>
    <scope>NUCLEOTIDE SEQUENCE [LARGE SCALE GENOMIC DNA]</scope>
    <source>
        <strain evidence="20">JCM 20706</strain>
    </source>
</reference>
<dbReference type="PIRSF" id="PIRSF000808">
    <property type="entry name" value="GalT"/>
    <property type="match status" value="1"/>
</dbReference>
<feature type="binding site" description="in other chain" evidence="14">
    <location>
        <begin position="159"/>
        <end position="161"/>
    </location>
    <ligand>
        <name>UDP-alpha-D-glucose</name>
        <dbReference type="ChEBI" id="CHEBI:58885"/>
        <note>ligand shared between dimeric partners</note>
    </ligand>
</feature>
<evidence type="ECO:0000256" key="2">
    <source>
        <dbReference type="ARBA" id="ARBA00004947"/>
    </source>
</evidence>
<dbReference type="GO" id="GO:0033499">
    <property type="term" value="P:galactose catabolic process via UDP-galactose, Leloir pathway"/>
    <property type="evidence" value="ECO:0007669"/>
    <property type="project" value="TreeGrafter"/>
</dbReference>
<dbReference type="Gene3D" id="3.30.428.10">
    <property type="entry name" value="HIT-like"/>
    <property type="match status" value="2"/>
</dbReference>
<feature type="binding site" description="in other chain" evidence="14">
    <location>
        <position position="153"/>
    </location>
    <ligand>
        <name>UDP-alpha-D-glucose</name>
        <dbReference type="ChEBI" id="CHEBI:58885"/>
        <note>ligand shared between dimeric partners</note>
    </ligand>
</feature>
<feature type="binding site" evidence="14">
    <location>
        <begin position="311"/>
        <end position="312"/>
    </location>
    <ligand>
        <name>UDP-alpha-D-glucose</name>
        <dbReference type="ChEBI" id="CHEBI:58885"/>
        <note>ligand shared between dimeric partners</note>
    </ligand>
</feature>
<dbReference type="UniPathway" id="UPA00214"/>
<dbReference type="Proteomes" id="UP000318126">
    <property type="component" value="Unassembled WGS sequence"/>
</dbReference>
<evidence type="ECO:0000256" key="8">
    <source>
        <dbReference type="ARBA" id="ARBA00022723"/>
    </source>
</evidence>
<dbReference type="InterPro" id="IPR005849">
    <property type="entry name" value="GalP_Utransf_N"/>
</dbReference>
<evidence type="ECO:0000256" key="14">
    <source>
        <dbReference type="PIRSR" id="PIRSR000808-2"/>
    </source>
</evidence>
<feature type="domain" description="Galactose-1-phosphate uridyl transferase N-terminal" evidence="17">
    <location>
        <begin position="5"/>
        <end position="175"/>
    </location>
</feature>
<evidence type="ECO:0000256" key="1">
    <source>
        <dbReference type="ARBA" id="ARBA00001107"/>
    </source>
</evidence>
<protein>
    <recommendedName>
        <fullName evidence="5 12">Galactose-1-phosphate uridylyltransferase</fullName>
        <ecNumber evidence="4 12">2.7.7.12</ecNumber>
    </recommendedName>
</protein>
<dbReference type="FunFam" id="3.30.428.10:FF:000002">
    <property type="entry name" value="Galactose-1-phosphate uridylyltransferase"/>
    <property type="match status" value="1"/>
</dbReference>
<dbReference type="EMBL" id="VKGK01000027">
    <property type="protein sequence ID" value="TRY12790.1"/>
    <property type="molecule type" value="Genomic_DNA"/>
</dbReference>
<dbReference type="GO" id="GO:0008270">
    <property type="term" value="F:zinc ion binding"/>
    <property type="evidence" value="ECO:0007669"/>
    <property type="project" value="InterPro"/>
</dbReference>
<dbReference type="AlphaFoldDB" id="A0A553JK00"/>
<dbReference type="InterPro" id="IPR001937">
    <property type="entry name" value="GalP_UDPtransf1"/>
</dbReference>
<evidence type="ECO:0000256" key="3">
    <source>
        <dbReference type="ARBA" id="ARBA00010951"/>
    </source>
</evidence>
<comment type="similarity">
    <text evidence="3 16">Belongs to the galactose-1-phosphate uridylyltransferase type 1 family.</text>
</comment>
<dbReference type="SUPFAM" id="SSF54197">
    <property type="entry name" value="HIT-like"/>
    <property type="match status" value="2"/>
</dbReference>
<evidence type="ECO:0000256" key="7">
    <source>
        <dbReference type="ARBA" id="ARBA00022695"/>
    </source>
</evidence>
<sequence length="349" mass="40345">MMNAYELPHRRYNPLMDEWVLVSPHRNNRPWKGEVEAISEEHIPSFDDACPLCPSNKRANGEVNTNYPNTFVFSNDFGAIMPISANMTELSSQSLLTRSETVTGECRVICFSPDHSKTLAQMNISEIRHVVDTWKQNYLELSAHYNCVHIFENKGAVMGCSQPHPHGQIWAHQHRSSEIEKANTSQEAYFHQKKSPLLDDYVQMEIKDKSRIVAENADWLVVVPYWAKWPFETLLLTKHSLVDIGQLNNDQSQTLAQILSELTIRYDNLFRCRFPYSMGWHCAPKDLQSNDHWRLHAHFYPPLLRSATVKKFMVGYEMLAESQRDLTAEKAAQLLRDVVTVHYSLETQP</sequence>
<dbReference type="InterPro" id="IPR005850">
    <property type="entry name" value="GalP_Utransf_C"/>
</dbReference>
<evidence type="ECO:0000259" key="17">
    <source>
        <dbReference type="Pfam" id="PF01087"/>
    </source>
</evidence>
<dbReference type="PROSITE" id="PS00117">
    <property type="entry name" value="GAL_P_UDP_TRANSF_I"/>
    <property type="match status" value="1"/>
</dbReference>
<dbReference type="Pfam" id="PF02744">
    <property type="entry name" value="GalP_UDP_tr_C"/>
    <property type="match status" value="1"/>
</dbReference>
<name>A0A553JK00_SHEHA</name>
<evidence type="ECO:0000256" key="6">
    <source>
        <dbReference type="ARBA" id="ARBA00022679"/>
    </source>
</evidence>
<keyword evidence="8 15" id="KW-0479">Metal-binding</keyword>
<feature type="binding site" evidence="15">
    <location>
        <position position="53"/>
    </location>
    <ligand>
        <name>Zn(2+)</name>
        <dbReference type="ChEBI" id="CHEBI:29105"/>
    </ligand>
</feature>
<dbReference type="Pfam" id="PF01087">
    <property type="entry name" value="GalP_UDP_transf"/>
    <property type="match status" value="1"/>
</dbReference>
<evidence type="ECO:0000256" key="16">
    <source>
        <dbReference type="RuleBase" id="RU000506"/>
    </source>
</evidence>
<keyword evidence="11 16" id="KW-0119">Carbohydrate metabolism</keyword>
<comment type="catalytic activity">
    <reaction evidence="1 16">
        <text>alpha-D-galactose 1-phosphate + UDP-alpha-D-glucose = alpha-D-glucose 1-phosphate + UDP-alpha-D-galactose</text>
        <dbReference type="Rhea" id="RHEA:13989"/>
        <dbReference type="ChEBI" id="CHEBI:58336"/>
        <dbReference type="ChEBI" id="CHEBI:58601"/>
        <dbReference type="ChEBI" id="CHEBI:58885"/>
        <dbReference type="ChEBI" id="CHEBI:66914"/>
        <dbReference type="EC" id="2.7.7.12"/>
    </reaction>
</comment>
<evidence type="ECO:0000256" key="12">
    <source>
        <dbReference type="NCBIfam" id="TIGR00209"/>
    </source>
</evidence>
<dbReference type="CDD" id="cd00608">
    <property type="entry name" value="GalT"/>
    <property type="match status" value="1"/>
</dbReference>
<evidence type="ECO:0000256" key="9">
    <source>
        <dbReference type="ARBA" id="ARBA00022833"/>
    </source>
</evidence>
<feature type="binding site" evidence="15">
    <location>
        <position position="50"/>
    </location>
    <ligand>
        <name>Zn(2+)</name>
        <dbReference type="ChEBI" id="CHEBI:29105"/>
    </ligand>
</feature>
<accession>A0A553JK00</accession>
<feature type="active site" description="Tele-UMP-histidine intermediate" evidence="13">
    <location>
        <position position="166"/>
    </location>
</feature>
<feature type="binding site" evidence="14">
    <location>
        <begin position="26"/>
        <end position="29"/>
    </location>
    <ligand>
        <name>UDP-alpha-D-glucose</name>
        <dbReference type="ChEBI" id="CHEBI:58885"/>
        <note>ligand shared between dimeric partners</note>
    </ligand>
</feature>
<keyword evidence="7 16" id="KW-0548">Nucleotidyltransferase</keyword>
<feature type="binding site" evidence="15">
    <location>
        <position position="164"/>
    </location>
    <ligand>
        <name>Zn(2+)</name>
        <dbReference type="ChEBI" id="CHEBI:29105"/>
    </ligand>
</feature>
<proteinExistence type="inferred from homology"/>
<organism evidence="19 20">
    <name type="scientific">Shewanella hanedai</name>
    <name type="common">Alteromonas hanedai</name>
    <dbReference type="NCBI Taxonomy" id="25"/>
    <lineage>
        <taxon>Bacteria</taxon>
        <taxon>Pseudomonadati</taxon>
        <taxon>Pseudomonadota</taxon>
        <taxon>Gammaproteobacteria</taxon>
        <taxon>Alteromonadales</taxon>
        <taxon>Shewanellaceae</taxon>
        <taxon>Shewanella</taxon>
    </lineage>
</organism>
<dbReference type="InterPro" id="IPR019779">
    <property type="entry name" value="GalP_UDPtransf1_His-AS"/>
</dbReference>
<dbReference type="PANTHER" id="PTHR11943:SF1">
    <property type="entry name" value="GALACTOSE-1-PHOSPHATE URIDYLYLTRANSFERASE"/>
    <property type="match status" value="1"/>
</dbReference>
<keyword evidence="6 16" id="KW-0808">Transferase</keyword>
<feature type="binding site" evidence="15">
    <location>
        <position position="115"/>
    </location>
    <ligand>
        <name>Zn(2+)</name>
        <dbReference type="ChEBI" id="CHEBI:29105"/>
    </ligand>
</feature>
<comment type="caution">
    <text evidence="19">The sequence shown here is derived from an EMBL/GenBank/DDBJ whole genome shotgun (WGS) entry which is preliminary data.</text>
</comment>
<dbReference type="GO" id="GO:0008108">
    <property type="term" value="F:UDP-glucose:hexose-1-phosphate uridylyltransferase activity"/>
    <property type="evidence" value="ECO:0007669"/>
    <property type="project" value="UniProtKB-UniRule"/>
</dbReference>
<dbReference type="NCBIfam" id="NF008724">
    <property type="entry name" value="PRK11720.1"/>
    <property type="match status" value="1"/>
</dbReference>
<dbReference type="NCBIfam" id="TIGR00209">
    <property type="entry name" value="galT_1"/>
    <property type="match status" value="1"/>
</dbReference>
<evidence type="ECO:0000256" key="4">
    <source>
        <dbReference type="ARBA" id="ARBA00012384"/>
    </source>
</evidence>
<evidence type="ECO:0000256" key="15">
    <source>
        <dbReference type="PIRSR" id="PIRSR000808-3"/>
    </source>
</evidence>